<evidence type="ECO:0000313" key="4">
    <source>
        <dbReference type="Proteomes" id="UP000015455"/>
    </source>
</evidence>
<organism evidence="3 4">
    <name type="scientific">Thauera terpenica 58Eu</name>
    <dbReference type="NCBI Taxonomy" id="1348657"/>
    <lineage>
        <taxon>Bacteria</taxon>
        <taxon>Pseudomonadati</taxon>
        <taxon>Pseudomonadota</taxon>
        <taxon>Betaproteobacteria</taxon>
        <taxon>Rhodocyclales</taxon>
        <taxon>Zoogloeaceae</taxon>
        <taxon>Thauera</taxon>
    </lineage>
</organism>
<keyword evidence="1" id="KW-0812">Transmembrane</keyword>
<feature type="transmembrane region" description="Helical" evidence="1">
    <location>
        <begin position="369"/>
        <end position="391"/>
    </location>
</feature>
<dbReference type="STRING" id="1348657.M622_12745"/>
<feature type="chain" id="PRO_5004561166" evidence="2">
    <location>
        <begin position="21"/>
        <end position="455"/>
    </location>
</feature>
<reference evidence="3 4" key="1">
    <citation type="submission" date="2013-06" db="EMBL/GenBank/DDBJ databases">
        <title>Draft genome sequence of Thauera terpenica.</title>
        <authorList>
            <person name="Liu B."/>
            <person name="Frostegard A.H."/>
            <person name="Shapleigh J.P."/>
        </authorList>
    </citation>
    <scope>NUCLEOTIDE SEQUENCE [LARGE SCALE GENOMIC DNA]</scope>
    <source>
        <strain evidence="3 4">58Eu</strain>
    </source>
</reference>
<dbReference type="AlphaFoldDB" id="T0B0S6"/>
<proteinExistence type="predicted"/>
<keyword evidence="1" id="KW-0472">Membrane</keyword>
<keyword evidence="1" id="KW-1133">Transmembrane helix</keyword>
<dbReference type="RefSeq" id="WP_021248530.1">
    <property type="nucleotide sequence ID" value="NZ_ATJV01000045.1"/>
</dbReference>
<comment type="caution">
    <text evidence="3">The sequence shown here is derived from an EMBL/GenBank/DDBJ whole genome shotgun (WGS) entry which is preliminary data.</text>
</comment>
<evidence type="ECO:0000256" key="2">
    <source>
        <dbReference type="SAM" id="SignalP"/>
    </source>
</evidence>
<dbReference type="Proteomes" id="UP000015455">
    <property type="component" value="Unassembled WGS sequence"/>
</dbReference>
<dbReference type="EMBL" id="ATJV01000045">
    <property type="protein sequence ID" value="EPZ16418.1"/>
    <property type="molecule type" value="Genomic_DNA"/>
</dbReference>
<sequence>MKPSLVLLVGMLLAHGDAAAQVASTAIGDRVGNYASIRTWHEQYLATSPTQQGRVEAVRQIVRSGSLGDRGLQRIFHNFEGRMAIDPSIPGVEKTARLLASSNRAQVKGHTRELLYAIGIHNDGRNSLIEMGRKLDRPWGKTDADIVLRNHRTGLYGRIEVKNYSLRSQITNEAKLKAQMGKMAREARLTGQPQFWINRHGITPQLRRYAAQSGILTLDKVGTGQRLPAGTQSFEQALAKMDARFMRVAQGRAMVGGTMIGFGVGLLTASLRETWTAVQGLSDPKHSADWSRLGSAGSYSVAGTGMIVSGSALSFAPRFAEATQGRLYAFGKLGGAFSVAALGAGVAIDISRYRSGAISSVEFWRRAAHASSVVAGGTMGAWLGSSITAVATANPALAAAGGIAGSFLGASIMTYAGGAVLDHKMEAARRHHDQAFGDSVYHRYGLASTLPDTST</sequence>
<accession>T0B0S6</accession>
<evidence type="ECO:0000313" key="3">
    <source>
        <dbReference type="EMBL" id="EPZ16418.1"/>
    </source>
</evidence>
<keyword evidence="2" id="KW-0732">Signal</keyword>
<feature type="transmembrane region" description="Helical" evidence="1">
    <location>
        <begin position="327"/>
        <end position="348"/>
    </location>
</feature>
<dbReference type="OrthoDB" id="9975294at2"/>
<keyword evidence="4" id="KW-1185">Reference proteome</keyword>
<name>T0B0S6_9RHOO</name>
<evidence type="ECO:0000256" key="1">
    <source>
        <dbReference type="SAM" id="Phobius"/>
    </source>
</evidence>
<protein>
    <submittedName>
        <fullName evidence="3">Uncharacterized protein</fullName>
    </submittedName>
</protein>
<gene>
    <name evidence="3" type="ORF">M622_12745</name>
</gene>
<dbReference type="PATRIC" id="fig|1348657.5.peg.1090"/>
<feature type="transmembrane region" description="Helical" evidence="1">
    <location>
        <begin position="397"/>
        <end position="421"/>
    </location>
</feature>
<feature type="signal peptide" evidence="2">
    <location>
        <begin position="1"/>
        <end position="20"/>
    </location>
</feature>